<dbReference type="PANTHER" id="PTHR43612">
    <property type="entry name" value="TRIFUNCTIONAL ENZYME SUBUNIT ALPHA"/>
    <property type="match status" value="1"/>
</dbReference>
<keyword evidence="10" id="KW-0520">NAD</keyword>
<evidence type="ECO:0000313" key="19">
    <source>
        <dbReference type="EMBL" id="TRW47128.1"/>
    </source>
</evidence>
<dbReference type="PANTHER" id="PTHR43612:SF3">
    <property type="entry name" value="TRIFUNCTIONAL ENZYME SUBUNIT ALPHA, MITOCHONDRIAL"/>
    <property type="match status" value="1"/>
</dbReference>
<dbReference type="CDD" id="cd06558">
    <property type="entry name" value="crotonase-like"/>
    <property type="match status" value="1"/>
</dbReference>
<evidence type="ECO:0000259" key="18">
    <source>
        <dbReference type="Pfam" id="PF02737"/>
    </source>
</evidence>
<dbReference type="AlphaFoldDB" id="A0A552WWC6"/>
<evidence type="ECO:0000256" key="12">
    <source>
        <dbReference type="ARBA" id="ARBA00023239"/>
    </source>
</evidence>
<comment type="pathway">
    <text evidence="2">Lipid metabolism; butanoate metabolism.</text>
</comment>
<evidence type="ECO:0000256" key="3">
    <source>
        <dbReference type="ARBA" id="ARBA00007005"/>
    </source>
</evidence>
<keyword evidence="12" id="KW-0456">Lyase</keyword>
<evidence type="ECO:0000256" key="10">
    <source>
        <dbReference type="ARBA" id="ARBA00023027"/>
    </source>
</evidence>
<dbReference type="Gene3D" id="3.90.226.10">
    <property type="entry name" value="2-enoyl-CoA Hydratase, Chain A, domain 1"/>
    <property type="match status" value="1"/>
</dbReference>
<evidence type="ECO:0000256" key="16">
    <source>
        <dbReference type="SAM" id="MobiDB-lite"/>
    </source>
</evidence>
<dbReference type="InterPro" id="IPR008927">
    <property type="entry name" value="6-PGluconate_DH-like_C_sf"/>
</dbReference>
<dbReference type="Pfam" id="PF00378">
    <property type="entry name" value="ECH_1"/>
    <property type="match status" value="1"/>
</dbReference>
<keyword evidence="13" id="KW-0511">Multifunctional enzyme</keyword>
<dbReference type="GO" id="GO:0016509">
    <property type="term" value="F:long-chain (3S)-3-hydroxyacyl-CoA dehydrogenase (NAD+) activity"/>
    <property type="evidence" value="ECO:0007669"/>
    <property type="project" value="TreeGrafter"/>
</dbReference>
<dbReference type="InterPro" id="IPR029045">
    <property type="entry name" value="ClpP/crotonase-like_dom_sf"/>
</dbReference>
<dbReference type="InterPro" id="IPR006176">
    <property type="entry name" value="3-OHacyl-CoA_DH_NAD-bd"/>
</dbReference>
<keyword evidence="8" id="KW-0442">Lipid degradation</keyword>
<dbReference type="Gene3D" id="1.10.1040.50">
    <property type="match status" value="1"/>
</dbReference>
<organism evidence="19 20">
    <name type="scientific">Georgenia yuyongxinii</name>
    <dbReference type="NCBI Taxonomy" id="2589797"/>
    <lineage>
        <taxon>Bacteria</taxon>
        <taxon>Bacillati</taxon>
        <taxon>Actinomycetota</taxon>
        <taxon>Actinomycetes</taxon>
        <taxon>Micrococcales</taxon>
        <taxon>Bogoriellaceae</taxon>
        <taxon>Georgenia</taxon>
    </lineage>
</organism>
<reference evidence="19 20" key="1">
    <citation type="submission" date="2019-07" db="EMBL/GenBank/DDBJ databases">
        <title>Georgenia wutianyii sp. nov. and Georgenia *** sp. nov. isolated from plateau pika (Ochotona curzoniae) in the Qinghai-Tibet plateau of China.</title>
        <authorList>
            <person name="Tian Z."/>
        </authorList>
    </citation>
    <scope>NUCLEOTIDE SEQUENCE [LARGE SCALE GENOMIC DNA]</scope>
    <source>
        <strain evidence="19 20">Z446</strain>
    </source>
</reference>
<dbReference type="EMBL" id="VJXR01000004">
    <property type="protein sequence ID" value="TRW47128.1"/>
    <property type="molecule type" value="Genomic_DNA"/>
</dbReference>
<proteinExistence type="inferred from homology"/>
<comment type="similarity">
    <text evidence="15">Belongs to the enoyl-CoA hydratase/isomerase family.</text>
</comment>
<dbReference type="InterPro" id="IPR018376">
    <property type="entry name" value="Enoyl-CoA_hyd/isom_CS"/>
</dbReference>
<comment type="pathway">
    <text evidence="1">Lipid metabolism; fatty acid beta-oxidation.</text>
</comment>
<comment type="catalytic activity">
    <reaction evidence="14">
        <text>a (3S)-3-hydroxyacyl-CoA + NAD(+) = a 3-oxoacyl-CoA + NADH + H(+)</text>
        <dbReference type="Rhea" id="RHEA:22432"/>
        <dbReference type="ChEBI" id="CHEBI:15378"/>
        <dbReference type="ChEBI" id="CHEBI:57318"/>
        <dbReference type="ChEBI" id="CHEBI:57540"/>
        <dbReference type="ChEBI" id="CHEBI:57945"/>
        <dbReference type="ChEBI" id="CHEBI:90726"/>
        <dbReference type="EC" id="1.1.1.35"/>
    </reaction>
</comment>
<comment type="similarity">
    <text evidence="5">Belongs to the 3-hydroxyacyl-CoA dehydrogenase family.</text>
</comment>
<dbReference type="GO" id="GO:0070403">
    <property type="term" value="F:NAD+ binding"/>
    <property type="evidence" value="ECO:0007669"/>
    <property type="project" value="InterPro"/>
</dbReference>
<evidence type="ECO:0000256" key="2">
    <source>
        <dbReference type="ARBA" id="ARBA00005086"/>
    </source>
</evidence>
<dbReference type="PROSITE" id="PS00166">
    <property type="entry name" value="ENOYL_COA_HYDRATASE"/>
    <property type="match status" value="1"/>
</dbReference>
<dbReference type="Pfam" id="PF02737">
    <property type="entry name" value="3HCDH_N"/>
    <property type="match status" value="1"/>
</dbReference>
<keyword evidence="7" id="KW-0276">Fatty acid metabolism</keyword>
<evidence type="ECO:0000256" key="4">
    <source>
        <dbReference type="ARBA" id="ARBA00008750"/>
    </source>
</evidence>
<accession>A0A552WWC6</accession>
<evidence type="ECO:0000256" key="8">
    <source>
        <dbReference type="ARBA" id="ARBA00022963"/>
    </source>
</evidence>
<feature type="region of interest" description="Disordered" evidence="16">
    <location>
        <begin position="257"/>
        <end position="279"/>
    </location>
</feature>
<dbReference type="SUPFAM" id="SSF48179">
    <property type="entry name" value="6-phosphogluconate dehydrogenase C-terminal domain-like"/>
    <property type="match status" value="2"/>
</dbReference>
<evidence type="ECO:0000256" key="1">
    <source>
        <dbReference type="ARBA" id="ARBA00005005"/>
    </source>
</evidence>
<sequence>MRGSGRWSWSPARSPRRSPRSDARGRLPATCPTPPSGAHVVPGTEEHVTVVRTTDLEVTDLGTVLVLTLEPEDGSDRPCTLGERGLDNLADALAAAHERARTGRLAAVVLTGTGRTFLAGADLGAVRAVTDIEQARLLARRGHEVVAAIADLPVPTLAHLNGAALGGGLEVALACDYRTAARDVRAIGLPETHLGLIPGWGGCTFLPRLVGPATALEIIVDNPARNNRLLDAGAALAHGLVDLVVTAPDHGPGVLAEAGAHGLGGGGATEEEPPPRSGVPRSVIEWLRQAVDGQVPVARLVERPTGPRPGDPASDDEWLAAVDARHPLAQARAAGGAPAYERALRTVAASRNRSRAESFAVEDDALAELVMTDALHASLYATDLLRRRRKHPLGRPEGAAPREIRAVGVAGAGLMAGQLALLLARSLRVPVTMRDLDDERARRGLDAVHAQVDRLRTQGRLDDRGAAALTDLLRVTTDVADLADADLVIEAVFEELDVKRQVLAELENVVGPTTVLATNTSALSVTQMAAGLENPERVVGLHFFNPVAQMPLVEVVRADRTDDATYATAFAIVHACRKTAVAVADAPGFVVNRLLVRLLGEVLGALEEGTTVADADRALAGMGLPMGPFQLLQLVGPAVAEHVLVTLRRDLGERYADSPGLARVVRDGRAFVTFEARPSASSPVDPAVGELFGSRPVPQPLDAAGLLDRVRRALAQETALLLDDGVAADAGDVDLAMILGAGWPLHNGGLTAYLDRTGAAEAVTGRRFHEPGVASAPR</sequence>
<comment type="caution">
    <text evidence="19">The sequence shown here is derived from an EMBL/GenBank/DDBJ whole genome shotgun (WGS) entry which is preliminary data.</text>
</comment>
<dbReference type="EC" id="4.2.1.17" evidence="6"/>
<evidence type="ECO:0000256" key="11">
    <source>
        <dbReference type="ARBA" id="ARBA00023098"/>
    </source>
</evidence>
<dbReference type="UniPathway" id="UPA00659"/>
<comment type="similarity">
    <text evidence="3">In the central section; belongs to the 3-hydroxyacyl-CoA dehydrogenase family.</text>
</comment>
<evidence type="ECO:0000256" key="6">
    <source>
        <dbReference type="ARBA" id="ARBA00012076"/>
    </source>
</evidence>
<feature type="domain" description="3-hydroxyacyl-CoA dehydrogenase C-terminal" evidence="17">
    <location>
        <begin position="588"/>
        <end position="669"/>
    </location>
</feature>
<keyword evidence="9" id="KW-0560">Oxidoreductase</keyword>
<feature type="compositionally biased region" description="Low complexity" evidence="16">
    <location>
        <begin position="1"/>
        <end position="13"/>
    </location>
</feature>
<dbReference type="InterPro" id="IPR050136">
    <property type="entry name" value="FA_oxidation_alpha_subunit"/>
</dbReference>
<evidence type="ECO:0000313" key="20">
    <source>
        <dbReference type="Proteomes" id="UP000318693"/>
    </source>
</evidence>
<dbReference type="SUPFAM" id="SSF52096">
    <property type="entry name" value="ClpP/crotonase"/>
    <property type="match status" value="1"/>
</dbReference>
<keyword evidence="20" id="KW-1185">Reference proteome</keyword>
<dbReference type="GO" id="GO:0006635">
    <property type="term" value="P:fatty acid beta-oxidation"/>
    <property type="evidence" value="ECO:0007669"/>
    <property type="project" value="UniProtKB-UniPathway"/>
</dbReference>
<dbReference type="InterPro" id="IPR006108">
    <property type="entry name" value="3HC_DH_C"/>
</dbReference>
<evidence type="ECO:0000259" key="17">
    <source>
        <dbReference type="Pfam" id="PF00725"/>
    </source>
</evidence>
<keyword evidence="11" id="KW-0443">Lipid metabolism</keyword>
<gene>
    <name evidence="19" type="ORF">FJ693_02515</name>
</gene>
<dbReference type="FunFam" id="3.40.50.720:FF:000009">
    <property type="entry name" value="Fatty oxidation complex, alpha subunit"/>
    <property type="match status" value="1"/>
</dbReference>
<dbReference type="GO" id="GO:0004300">
    <property type="term" value="F:enoyl-CoA hydratase activity"/>
    <property type="evidence" value="ECO:0007669"/>
    <property type="project" value="UniProtKB-EC"/>
</dbReference>
<comment type="similarity">
    <text evidence="4">In the N-terminal section; belongs to the enoyl-CoA hydratase/isomerase family.</text>
</comment>
<dbReference type="Gene3D" id="3.40.50.720">
    <property type="entry name" value="NAD(P)-binding Rossmann-like Domain"/>
    <property type="match status" value="1"/>
</dbReference>
<dbReference type="InterPro" id="IPR001753">
    <property type="entry name" value="Enoyl-CoA_hydra/iso"/>
</dbReference>
<protein>
    <recommendedName>
        <fullName evidence="6">enoyl-CoA hydratase</fullName>
        <ecNumber evidence="6">4.2.1.17</ecNumber>
    </recommendedName>
</protein>
<dbReference type="Pfam" id="PF00725">
    <property type="entry name" value="3HCDH"/>
    <property type="match status" value="1"/>
</dbReference>
<dbReference type="SUPFAM" id="SSF51735">
    <property type="entry name" value="NAD(P)-binding Rossmann-fold domains"/>
    <property type="match status" value="1"/>
</dbReference>
<dbReference type="Proteomes" id="UP000318693">
    <property type="component" value="Unassembled WGS sequence"/>
</dbReference>
<evidence type="ECO:0000256" key="7">
    <source>
        <dbReference type="ARBA" id="ARBA00022832"/>
    </source>
</evidence>
<evidence type="ECO:0000256" key="13">
    <source>
        <dbReference type="ARBA" id="ARBA00023268"/>
    </source>
</evidence>
<feature type="region of interest" description="Disordered" evidence="16">
    <location>
        <begin position="1"/>
        <end position="38"/>
    </location>
</feature>
<feature type="domain" description="3-hydroxyacyl-CoA dehydrogenase NAD binding" evidence="18">
    <location>
        <begin position="407"/>
        <end position="585"/>
    </location>
</feature>
<dbReference type="InterPro" id="IPR036291">
    <property type="entry name" value="NAD(P)-bd_dom_sf"/>
</dbReference>
<name>A0A552WWC6_9MICO</name>
<evidence type="ECO:0000256" key="15">
    <source>
        <dbReference type="RuleBase" id="RU003707"/>
    </source>
</evidence>
<evidence type="ECO:0000256" key="14">
    <source>
        <dbReference type="ARBA" id="ARBA00049556"/>
    </source>
</evidence>
<evidence type="ECO:0000256" key="9">
    <source>
        <dbReference type="ARBA" id="ARBA00023002"/>
    </source>
</evidence>
<evidence type="ECO:0000256" key="5">
    <source>
        <dbReference type="ARBA" id="ARBA00009463"/>
    </source>
</evidence>